<dbReference type="PANTHER" id="PTHR20836">
    <property type="entry name" value="DIHYDRODIPICOLINATE REDUCTASE"/>
    <property type="match status" value="1"/>
</dbReference>
<evidence type="ECO:0000256" key="3">
    <source>
        <dbReference type="ARBA" id="ARBA00022605"/>
    </source>
</evidence>
<keyword evidence="8" id="KW-0457">Lysine biosynthesis</keyword>
<dbReference type="GO" id="GO:0019877">
    <property type="term" value="P:diaminopimelate biosynthetic process"/>
    <property type="evidence" value="ECO:0007669"/>
    <property type="project" value="UniProtKB-KW"/>
</dbReference>
<dbReference type="AlphaFoldDB" id="A0A0F8Y950"/>
<gene>
    <name evidence="16" type="ORF">LCGC14_2848770</name>
</gene>
<name>A0A0F8Y950_9ZZZZ</name>
<feature type="domain" description="Dihydrodipicolinate reductase N-terminal" evidence="14">
    <location>
        <begin position="3"/>
        <end position="124"/>
    </location>
</feature>
<comment type="catalytic activity">
    <reaction evidence="12">
        <text>(S)-2,3,4,5-tetrahydrodipicolinate + NAD(+) + H2O = (2S,4S)-4-hydroxy-2,3,4,5-tetrahydrodipicolinate + NADH + H(+)</text>
        <dbReference type="Rhea" id="RHEA:35323"/>
        <dbReference type="ChEBI" id="CHEBI:15377"/>
        <dbReference type="ChEBI" id="CHEBI:15378"/>
        <dbReference type="ChEBI" id="CHEBI:16845"/>
        <dbReference type="ChEBI" id="CHEBI:57540"/>
        <dbReference type="ChEBI" id="CHEBI:57945"/>
        <dbReference type="ChEBI" id="CHEBI:67139"/>
        <dbReference type="EC" id="1.17.1.8"/>
    </reaction>
</comment>
<dbReference type="EMBL" id="LAZR01054726">
    <property type="protein sequence ID" value="KKK77917.1"/>
    <property type="molecule type" value="Genomic_DNA"/>
</dbReference>
<evidence type="ECO:0000256" key="12">
    <source>
        <dbReference type="ARBA" id="ARBA00049396"/>
    </source>
</evidence>
<dbReference type="HAMAP" id="MF_00102">
    <property type="entry name" value="DapB"/>
    <property type="match status" value="1"/>
</dbReference>
<dbReference type="Pfam" id="PF05173">
    <property type="entry name" value="DapB_C"/>
    <property type="match status" value="1"/>
</dbReference>
<evidence type="ECO:0000256" key="8">
    <source>
        <dbReference type="ARBA" id="ARBA00023154"/>
    </source>
</evidence>
<comment type="catalytic activity">
    <reaction evidence="11">
        <text>(S)-2,3,4,5-tetrahydrodipicolinate + NADP(+) + H2O = (2S,4S)-4-hydroxy-2,3,4,5-tetrahydrodipicolinate + NADPH + H(+)</text>
        <dbReference type="Rhea" id="RHEA:35331"/>
        <dbReference type="ChEBI" id="CHEBI:15377"/>
        <dbReference type="ChEBI" id="CHEBI:15378"/>
        <dbReference type="ChEBI" id="CHEBI:16845"/>
        <dbReference type="ChEBI" id="CHEBI:57783"/>
        <dbReference type="ChEBI" id="CHEBI:58349"/>
        <dbReference type="ChEBI" id="CHEBI:67139"/>
        <dbReference type="EC" id="1.17.1.8"/>
    </reaction>
</comment>
<dbReference type="InterPro" id="IPR036291">
    <property type="entry name" value="NAD(P)-bd_dom_sf"/>
</dbReference>
<keyword evidence="2" id="KW-0963">Cytoplasm</keyword>
<comment type="similarity">
    <text evidence="1">Belongs to the DapB family.</text>
</comment>
<dbReference type="GO" id="GO:0008839">
    <property type="term" value="F:4-hydroxy-tetrahydrodipicolinate reductase"/>
    <property type="evidence" value="ECO:0007669"/>
    <property type="project" value="UniProtKB-EC"/>
</dbReference>
<dbReference type="SUPFAM" id="SSF51735">
    <property type="entry name" value="NAD(P)-binding Rossmann-fold domains"/>
    <property type="match status" value="1"/>
</dbReference>
<accession>A0A0F8Y950</accession>
<sequence length="264" mass="28155">MPIKVVVSGTGKMGRQVLAAVCAEPDLKPVAVLSRLAAEEYLPLPDGSDLVPCGADPAGLFTRTRPDVVVDFTNADHTPSVAREALEAGARLVIGTSGLSEAFLNELDRECRERKLGAVVASNFALGAVVMAHLSKVAARFFDHAEIIEMHHESKVDSPSGTALATARRMAEGREGRFQRPPTQRQTLEGTRGAAVDGVTIHSVRLPGLVAHQEVIFGGLGETLTIRHDSSSREAFMPGVILAIKDVMERQDVVHGLESLVGLE</sequence>
<evidence type="ECO:0000259" key="14">
    <source>
        <dbReference type="Pfam" id="PF01113"/>
    </source>
</evidence>
<dbReference type="InterPro" id="IPR022664">
    <property type="entry name" value="DapB_N_CS"/>
</dbReference>
<evidence type="ECO:0000256" key="9">
    <source>
        <dbReference type="ARBA" id="ARBA00037922"/>
    </source>
</evidence>
<dbReference type="GO" id="GO:0009089">
    <property type="term" value="P:lysine biosynthetic process via diaminopimelate"/>
    <property type="evidence" value="ECO:0007669"/>
    <property type="project" value="InterPro"/>
</dbReference>
<comment type="pathway">
    <text evidence="9">Amino-acid biosynthesis; L-lysine biosynthesis via DAP pathway; (S)-tetrahydrodipicolinate from L-aspartate: step 4/4.</text>
</comment>
<dbReference type="CDD" id="cd02274">
    <property type="entry name" value="DHDPR_N"/>
    <property type="match status" value="1"/>
</dbReference>
<feature type="region of interest" description="Disordered" evidence="13">
    <location>
        <begin position="170"/>
        <end position="191"/>
    </location>
</feature>
<feature type="domain" description="Dihydrodipicolinate reductase C-terminal" evidence="15">
    <location>
        <begin position="127"/>
        <end position="259"/>
    </location>
</feature>
<evidence type="ECO:0000256" key="10">
    <source>
        <dbReference type="ARBA" id="ARBA00038983"/>
    </source>
</evidence>
<keyword evidence="6" id="KW-0560">Oxidoreductase</keyword>
<dbReference type="PIRSF" id="PIRSF000161">
    <property type="entry name" value="DHPR"/>
    <property type="match status" value="1"/>
</dbReference>
<dbReference type="PROSITE" id="PS01298">
    <property type="entry name" value="DAPB"/>
    <property type="match status" value="1"/>
</dbReference>
<protein>
    <recommendedName>
        <fullName evidence="10">4-hydroxy-tetrahydrodipicolinate reductase</fullName>
        <ecNumber evidence="10">1.17.1.8</ecNumber>
    </recommendedName>
</protein>
<evidence type="ECO:0000256" key="6">
    <source>
        <dbReference type="ARBA" id="ARBA00023002"/>
    </source>
</evidence>
<dbReference type="InterPro" id="IPR022663">
    <property type="entry name" value="DapB_C"/>
</dbReference>
<dbReference type="Pfam" id="PF01113">
    <property type="entry name" value="DapB_N"/>
    <property type="match status" value="1"/>
</dbReference>
<keyword evidence="4" id="KW-0521">NADP</keyword>
<evidence type="ECO:0000256" key="1">
    <source>
        <dbReference type="ARBA" id="ARBA00006642"/>
    </source>
</evidence>
<keyword evidence="5" id="KW-0220">Diaminopimelate biosynthesis</keyword>
<evidence type="ECO:0000256" key="5">
    <source>
        <dbReference type="ARBA" id="ARBA00022915"/>
    </source>
</evidence>
<keyword evidence="3" id="KW-0028">Amino-acid biosynthesis</keyword>
<dbReference type="GO" id="GO:0005829">
    <property type="term" value="C:cytosol"/>
    <property type="evidence" value="ECO:0007669"/>
    <property type="project" value="TreeGrafter"/>
</dbReference>
<evidence type="ECO:0000256" key="2">
    <source>
        <dbReference type="ARBA" id="ARBA00022490"/>
    </source>
</evidence>
<evidence type="ECO:0000256" key="11">
    <source>
        <dbReference type="ARBA" id="ARBA00049080"/>
    </source>
</evidence>
<proteinExistence type="inferred from homology"/>
<organism evidence="16">
    <name type="scientific">marine sediment metagenome</name>
    <dbReference type="NCBI Taxonomy" id="412755"/>
    <lineage>
        <taxon>unclassified sequences</taxon>
        <taxon>metagenomes</taxon>
        <taxon>ecological metagenomes</taxon>
    </lineage>
</organism>
<evidence type="ECO:0000313" key="16">
    <source>
        <dbReference type="EMBL" id="KKK77917.1"/>
    </source>
</evidence>
<dbReference type="FunFam" id="3.30.360.10:FF:000009">
    <property type="entry name" value="4-hydroxy-tetrahydrodipicolinate reductase"/>
    <property type="match status" value="1"/>
</dbReference>
<dbReference type="Gene3D" id="3.40.50.720">
    <property type="entry name" value="NAD(P)-binding Rossmann-like Domain"/>
    <property type="match status" value="1"/>
</dbReference>
<evidence type="ECO:0000259" key="15">
    <source>
        <dbReference type="Pfam" id="PF05173"/>
    </source>
</evidence>
<dbReference type="SUPFAM" id="SSF55347">
    <property type="entry name" value="Glyceraldehyde-3-phosphate dehydrogenase-like, C-terminal domain"/>
    <property type="match status" value="1"/>
</dbReference>
<dbReference type="EC" id="1.17.1.8" evidence="10"/>
<evidence type="ECO:0000256" key="13">
    <source>
        <dbReference type="SAM" id="MobiDB-lite"/>
    </source>
</evidence>
<keyword evidence="7" id="KW-0520">NAD</keyword>
<dbReference type="InterPro" id="IPR000846">
    <property type="entry name" value="DapB_N"/>
</dbReference>
<evidence type="ECO:0000256" key="7">
    <source>
        <dbReference type="ARBA" id="ARBA00023027"/>
    </source>
</evidence>
<dbReference type="NCBIfam" id="TIGR00036">
    <property type="entry name" value="dapB"/>
    <property type="match status" value="1"/>
</dbReference>
<reference evidence="16" key="1">
    <citation type="journal article" date="2015" name="Nature">
        <title>Complex archaea that bridge the gap between prokaryotes and eukaryotes.</title>
        <authorList>
            <person name="Spang A."/>
            <person name="Saw J.H."/>
            <person name="Jorgensen S.L."/>
            <person name="Zaremba-Niedzwiedzka K."/>
            <person name="Martijn J."/>
            <person name="Lind A.E."/>
            <person name="van Eijk R."/>
            <person name="Schleper C."/>
            <person name="Guy L."/>
            <person name="Ettema T.J."/>
        </authorList>
    </citation>
    <scope>NUCLEOTIDE SEQUENCE</scope>
</reference>
<dbReference type="PANTHER" id="PTHR20836:SF0">
    <property type="entry name" value="4-HYDROXY-TETRAHYDRODIPICOLINATE REDUCTASE 1, CHLOROPLASTIC-RELATED"/>
    <property type="match status" value="1"/>
</dbReference>
<evidence type="ECO:0000256" key="4">
    <source>
        <dbReference type="ARBA" id="ARBA00022857"/>
    </source>
</evidence>
<comment type="caution">
    <text evidence="16">The sequence shown here is derived from an EMBL/GenBank/DDBJ whole genome shotgun (WGS) entry which is preliminary data.</text>
</comment>
<dbReference type="Gene3D" id="3.30.360.10">
    <property type="entry name" value="Dihydrodipicolinate Reductase, domain 2"/>
    <property type="match status" value="1"/>
</dbReference>
<dbReference type="InterPro" id="IPR023940">
    <property type="entry name" value="DHDPR_bac"/>
</dbReference>